<dbReference type="Pfam" id="PF13472">
    <property type="entry name" value="Lipase_GDSL_2"/>
    <property type="match status" value="1"/>
</dbReference>
<protein>
    <recommendedName>
        <fullName evidence="2">SGNH hydrolase-type esterase domain-containing protein</fullName>
    </recommendedName>
</protein>
<keyword evidence="1" id="KW-0732">Signal</keyword>
<dbReference type="Proteomes" id="UP000244896">
    <property type="component" value="Chromosome"/>
</dbReference>
<dbReference type="KEGG" id="elut:CKA38_05120"/>
<evidence type="ECO:0000256" key="1">
    <source>
        <dbReference type="SAM" id="SignalP"/>
    </source>
</evidence>
<feature type="domain" description="SGNH hydrolase-type esterase" evidence="2">
    <location>
        <begin position="65"/>
        <end position="230"/>
    </location>
</feature>
<accession>A0A2U8E1I3</accession>
<dbReference type="InterPro" id="IPR013830">
    <property type="entry name" value="SGNH_hydro"/>
</dbReference>
<dbReference type="AlphaFoldDB" id="A0A2U8E1I3"/>
<dbReference type="Gene3D" id="3.40.50.1110">
    <property type="entry name" value="SGNH hydrolase"/>
    <property type="match status" value="1"/>
</dbReference>
<name>A0A2U8E1I3_9BACT</name>
<dbReference type="PANTHER" id="PTHR30383:SF32">
    <property type="entry name" value="SGNH-HYDROLASE"/>
    <property type="match status" value="1"/>
</dbReference>
<dbReference type="RefSeq" id="WP_108824527.1">
    <property type="nucleotide sequence ID" value="NZ_CP023004.1"/>
</dbReference>
<dbReference type="GO" id="GO:0004622">
    <property type="term" value="F:phosphatidylcholine lysophospholipase activity"/>
    <property type="evidence" value="ECO:0007669"/>
    <property type="project" value="TreeGrafter"/>
</dbReference>
<dbReference type="PANTHER" id="PTHR30383">
    <property type="entry name" value="THIOESTERASE 1/PROTEASE 1/LYSOPHOSPHOLIPASE L1"/>
    <property type="match status" value="1"/>
</dbReference>
<organism evidence="3 4">
    <name type="scientific">Ereboglobus luteus</name>
    <dbReference type="NCBI Taxonomy" id="1796921"/>
    <lineage>
        <taxon>Bacteria</taxon>
        <taxon>Pseudomonadati</taxon>
        <taxon>Verrucomicrobiota</taxon>
        <taxon>Opitutia</taxon>
        <taxon>Opitutales</taxon>
        <taxon>Opitutaceae</taxon>
        <taxon>Ereboglobus</taxon>
    </lineage>
</organism>
<reference evidence="3 4" key="1">
    <citation type="journal article" date="2018" name="Syst. Appl. Microbiol.">
        <title>Ereboglobus luteus gen. nov. sp. nov. from cockroach guts, and new insights into the oxygen relationship of the genera Opitutus and Didymococcus (Verrucomicrobia: Opitutaceae).</title>
        <authorList>
            <person name="Tegtmeier D."/>
            <person name="Belitz A."/>
            <person name="Radek R."/>
            <person name="Heimerl T."/>
            <person name="Brune A."/>
        </authorList>
    </citation>
    <scope>NUCLEOTIDE SEQUENCE [LARGE SCALE GENOMIC DNA]</scope>
    <source>
        <strain evidence="3 4">Ho45</strain>
    </source>
</reference>
<dbReference type="SUPFAM" id="SSF52266">
    <property type="entry name" value="SGNH hydrolase"/>
    <property type="match status" value="1"/>
</dbReference>
<dbReference type="InterPro" id="IPR051532">
    <property type="entry name" value="Ester_Hydrolysis_Enzymes"/>
</dbReference>
<dbReference type="InterPro" id="IPR036514">
    <property type="entry name" value="SGNH_hydro_sf"/>
</dbReference>
<sequence>MKKHIAYIALAFVLLVPAFAQKKYGGATKPEPQISSRTGMVSVGWWERHAKLVDRAQAGGFDIMFIGDSITHQWENKGLKVWNEKLAPLDAKPFGIGGDRTENLLWRLQWGLLDGESNPKLVVMMIGTNNTGHRMDKPADIAAGVKACIDEIQKRKPDAKILVLAIFPRSAKANDEKRLNNEAANKLIQKFADSKKVYYADINKVFLTDSGVLEKSVMPDLLHLTPDSYHLWADAVIPEIKKIYPGK</sequence>
<evidence type="ECO:0000313" key="3">
    <source>
        <dbReference type="EMBL" id="AWI08717.1"/>
    </source>
</evidence>
<feature type="chain" id="PRO_5016171811" description="SGNH hydrolase-type esterase domain-containing protein" evidence="1">
    <location>
        <begin position="21"/>
        <end position="247"/>
    </location>
</feature>
<dbReference type="OrthoDB" id="2513075at2"/>
<gene>
    <name evidence="3" type="ORF">CKA38_05120</name>
</gene>
<dbReference type="EMBL" id="CP023004">
    <property type="protein sequence ID" value="AWI08717.1"/>
    <property type="molecule type" value="Genomic_DNA"/>
</dbReference>
<evidence type="ECO:0000259" key="2">
    <source>
        <dbReference type="Pfam" id="PF13472"/>
    </source>
</evidence>
<proteinExistence type="predicted"/>
<evidence type="ECO:0000313" key="4">
    <source>
        <dbReference type="Proteomes" id="UP000244896"/>
    </source>
</evidence>
<feature type="signal peptide" evidence="1">
    <location>
        <begin position="1"/>
        <end position="20"/>
    </location>
</feature>
<keyword evidence="4" id="KW-1185">Reference proteome</keyword>